<dbReference type="HOGENOM" id="CLU_155270_0_0_6"/>
<dbReference type="Pfam" id="PF02974">
    <property type="entry name" value="Inh"/>
    <property type="match status" value="1"/>
</dbReference>
<evidence type="ECO:0000256" key="5">
    <source>
        <dbReference type="ARBA" id="ARBA00022729"/>
    </source>
</evidence>
<proteinExistence type="inferred from homology"/>
<feature type="domain" description="Alkaline proteinase inhibitor/ Outer membrane lipoprotein Omp19" evidence="9">
    <location>
        <begin position="44"/>
        <end position="128"/>
    </location>
</feature>
<dbReference type="GO" id="GO:0008191">
    <property type="term" value="F:metalloendopeptidase inhibitor activity"/>
    <property type="evidence" value="ECO:0007669"/>
    <property type="project" value="InterPro"/>
</dbReference>
<evidence type="ECO:0000256" key="2">
    <source>
        <dbReference type="ARBA" id="ARBA00006813"/>
    </source>
</evidence>
<dbReference type="Gene3D" id="2.40.128.10">
    <property type="match status" value="1"/>
</dbReference>
<comment type="similarity">
    <text evidence="2">Belongs to the protease inhibitor I38 family.</text>
</comment>
<dbReference type="InterPro" id="IPR022815">
    <property type="entry name" value="Inh"/>
</dbReference>
<keyword evidence="8" id="KW-0472">Membrane</keyword>
<organism evidence="10 11">
    <name type="scientific">Serratia odorifera DSM 4582</name>
    <dbReference type="NCBI Taxonomy" id="667129"/>
    <lineage>
        <taxon>Bacteria</taxon>
        <taxon>Pseudomonadati</taxon>
        <taxon>Pseudomonadota</taxon>
        <taxon>Gammaproteobacteria</taxon>
        <taxon>Enterobacterales</taxon>
        <taxon>Yersiniaceae</taxon>
        <taxon>Serratia</taxon>
    </lineage>
</organism>
<evidence type="ECO:0000256" key="8">
    <source>
        <dbReference type="SAM" id="Phobius"/>
    </source>
</evidence>
<dbReference type="AlphaFoldDB" id="D4E065"/>
<evidence type="ECO:0000313" key="10">
    <source>
        <dbReference type="EMBL" id="EFE96971.1"/>
    </source>
</evidence>
<dbReference type="EMBL" id="ADBY01000025">
    <property type="protein sequence ID" value="EFE96971.1"/>
    <property type="molecule type" value="Genomic_DNA"/>
</dbReference>
<keyword evidence="7" id="KW-0481">Metalloenzyme inhibitor</keyword>
<evidence type="ECO:0000259" key="9">
    <source>
        <dbReference type="Pfam" id="PF02974"/>
    </source>
</evidence>
<name>D4E065_SEROD</name>
<evidence type="ECO:0000256" key="6">
    <source>
        <dbReference type="ARBA" id="ARBA00022764"/>
    </source>
</evidence>
<dbReference type="SUPFAM" id="SSF50882">
    <property type="entry name" value="beta-Barrel protease inhibitors"/>
    <property type="match status" value="1"/>
</dbReference>
<comment type="caution">
    <text evidence="10">The sequence shown here is derived from an EMBL/GenBank/DDBJ whole genome shotgun (WGS) entry which is preliminary data.</text>
</comment>
<dbReference type="GO" id="GO:0042597">
    <property type="term" value="C:periplasmic space"/>
    <property type="evidence" value="ECO:0007669"/>
    <property type="project" value="UniProtKB-SubCell"/>
</dbReference>
<dbReference type="InterPro" id="IPR016085">
    <property type="entry name" value="Protease_inh_B-barrel_dom"/>
</dbReference>
<keyword evidence="4" id="KW-0646">Protease inhibitor</keyword>
<evidence type="ECO:0000256" key="4">
    <source>
        <dbReference type="ARBA" id="ARBA00022690"/>
    </source>
</evidence>
<protein>
    <submittedName>
        <fullName evidence="10">Protease inhibitor Inh</fullName>
    </submittedName>
</protein>
<evidence type="ECO:0000313" key="11">
    <source>
        <dbReference type="Proteomes" id="UP000005723"/>
    </source>
</evidence>
<keyword evidence="8" id="KW-0812">Transmembrane</keyword>
<keyword evidence="5" id="KW-0732">Signal</keyword>
<evidence type="ECO:0000256" key="7">
    <source>
        <dbReference type="ARBA" id="ARBA00023215"/>
    </source>
</evidence>
<sequence>MGRFAGPYQLTSESLMIKRIFYAAMMAGSILMTGVVMASSLVLPSAQSLAGQWQLANGERQCRLELLADTQRETNGYQLRDRQQCLKAIFNAEVIGWRAAPDGIALLQTDGSTLAFFSRDGEVYRHPIGAADGLTLTPLR</sequence>
<dbReference type="Proteomes" id="UP000005723">
    <property type="component" value="Unassembled WGS sequence"/>
</dbReference>
<gene>
    <name evidence="10" type="ORF">HMPREF0758_1565</name>
</gene>
<evidence type="ECO:0000256" key="1">
    <source>
        <dbReference type="ARBA" id="ARBA00004418"/>
    </source>
</evidence>
<keyword evidence="6" id="KW-0574">Periplasm</keyword>
<feature type="transmembrane region" description="Helical" evidence="8">
    <location>
        <begin position="20"/>
        <end position="43"/>
    </location>
</feature>
<reference evidence="10 11" key="1">
    <citation type="submission" date="2010-01" db="EMBL/GenBank/DDBJ databases">
        <authorList>
            <person name="Muzny D."/>
            <person name="Qin X."/>
            <person name="Deng J."/>
            <person name="Jiang H."/>
            <person name="Liu Y."/>
            <person name="Qu J."/>
            <person name="Song X.-Z."/>
            <person name="Zhang L."/>
            <person name="Thornton R."/>
            <person name="Coyle M."/>
            <person name="Francisco L."/>
            <person name="Jackson L."/>
            <person name="Javaid M."/>
            <person name="Korchina V."/>
            <person name="Kovar C."/>
            <person name="Mata R."/>
            <person name="Mathew T."/>
            <person name="Ngo R."/>
            <person name="Nguyen L."/>
            <person name="Nguyen N."/>
            <person name="Okwuonu G."/>
            <person name="Ongeri F."/>
            <person name="Pham C."/>
            <person name="Simmons D."/>
            <person name="Wilczek-Boney K."/>
            <person name="Hale W."/>
            <person name="Jakkamsetti A."/>
            <person name="Pham P."/>
            <person name="Ruth R."/>
            <person name="San Lucas F."/>
            <person name="Warren J."/>
            <person name="Zhang J."/>
            <person name="Zhao Z."/>
            <person name="Zhou C."/>
            <person name="Zhu D."/>
            <person name="Lee S."/>
            <person name="Bess C."/>
            <person name="Blankenburg K."/>
            <person name="Forbes L."/>
            <person name="Fu Q."/>
            <person name="Gubbala S."/>
            <person name="Hirani K."/>
            <person name="Jayaseelan J.C."/>
            <person name="Lara F."/>
            <person name="Munidasa M."/>
            <person name="Palculict T."/>
            <person name="Patil S."/>
            <person name="Pu L.-L."/>
            <person name="Saada N."/>
            <person name="Tang L."/>
            <person name="Weissenberger G."/>
            <person name="Zhu Y."/>
            <person name="Hemphill L."/>
            <person name="Shang Y."/>
            <person name="Youmans B."/>
            <person name="Ayvaz T."/>
            <person name="Ross M."/>
            <person name="Santibanez J."/>
            <person name="Aqrawi P."/>
            <person name="Gross S."/>
            <person name="Joshi V."/>
            <person name="Fowler G."/>
            <person name="Nazareth L."/>
            <person name="Reid J."/>
            <person name="Worley K."/>
            <person name="Petrosino J."/>
            <person name="Highlander S."/>
            <person name="Gibbs R."/>
        </authorList>
    </citation>
    <scope>NUCLEOTIDE SEQUENCE [LARGE SCALE GENOMIC DNA]</scope>
    <source>
        <strain evidence="10 11">DSM 4582</strain>
    </source>
</reference>
<dbReference type="InterPro" id="IPR021140">
    <property type="entry name" value="Inh/Omp19"/>
</dbReference>
<dbReference type="STRING" id="667129.HMPREF0758_1565"/>
<keyword evidence="8" id="KW-1133">Transmembrane helix</keyword>
<dbReference type="MEROPS" id="I38.001"/>
<comment type="subcellular location">
    <subcellularLocation>
        <location evidence="1">Periplasm</location>
    </subcellularLocation>
</comment>
<accession>D4E065</accession>
<keyword evidence="11" id="KW-1185">Reference proteome</keyword>
<evidence type="ECO:0000256" key="3">
    <source>
        <dbReference type="ARBA" id="ARBA00022608"/>
    </source>
</evidence>
<keyword evidence="3" id="KW-0483">Metalloprotease inhibitor</keyword>
<dbReference type="PRINTS" id="PR01274">
    <property type="entry name" value="MPTASEINHBTR"/>
</dbReference>